<accession>A0ABR3GMG7</accession>
<evidence type="ECO:0000256" key="2">
    <source>
        <dbReference type="SAM" id="Phobius"/>
    </source>
</evidence>
<evidence type="ECO:0000313" key="4">
    <source>
        <dbReference type="EMBL" id="KAL0637119.1"/>
    </source>
</evidence>
<keyword evidence="2" id="KW-1133">Transmembrane helix</keyword>
<reference evidence="4 5" key="1">
    <citation type="submission" date="2024-02" db="EMBL/GenBank/DDBJ databases">
        <title>Discinaceae phylogenomics.</title>
        <authorList>
            <person name="Dirks A.C."/>
            <person name="James T.Y."/>
        </authorList>
    </citation>
    <scope>NUCLEOTIDE SEQUENCE [LARGE SCALE GENOMIC DNA]</scope>
    <source>
        <strain evidence="4 5">ACD0624</strain>
    </source>
</reference>
<sequence>MVSWNDHLSSVAPVGYEVPSFPSLYWPINPKSGTPAYLFYTTDIWRFTLFWTLIVYATFHLAAGVWAFAMRPTKLSFGVPFLYAILGGIEAAMSGTIVGFILAAVYDAGQILNIPVYVTTQNRARLGETVSELPVQHAKGDWDKTLFSMVIPELKAALSEAPHSVAIVGIESHICVTQTVLDLLELGHKVYVIADGVSSCNKQETPIALARLRTAGAIVTSSESWLYEAMGDASIEE</sequence>
<comment type="caution">
    <text evidence="4">The sequence shown here is derived from an EMBL/GenBank/DDBJ whole genome shotgun (WGS) entry which is preliminary data.</text>
</comment>
<dbReference type="InterPro" id="IPR000868">
    <property type="entry name" value="Isochorismatase-like_dom"/>
</dbReference>
<comment type="similarity">
    <text evidence="1">Belongs to the isochorismatase family.</text>
</comment>
<proteinExistence type="inferred from homology"/>
<feature type="transmembrane region" description="Helical" evidence="2">
    <location>
        <begin position="44"/>
        <end position="69"/>
    </location>
</feature>
<dbReference type="InterPro" id="IPR050993">
    <property type="entry name" value="Isochorismatase_domain"/>
</dbReference>
<dbReference type="Proteomes" id="UP001447188">
    <property type="component" value="Unassembled WGS sequence"/>
</dbReference>
<evidence type="ECO:0000313" key="5">
    <source>
        <dbReference type="Proteomes" id="UP001447188"/>
    </source>
</evidence>
<evidence type="ECO:0000256" key="1">
    <source>
        <dbReference type="ARBA" id="ARBA00006336"/>
    </source>
</evidence>
<protein>
    <recommendedName>
        <fullName evidence="3">Isochorismatase-like domain-containing protein</fullName>
    </recommendedName>
</protein>
<dbReference type="Gene3D" id="3.40.50.850">
    <property type="entry name" value="Isochorismatase-like"/>
    <property type="match status" value="1"/>
</dbReference>
<evidence type="ECO:0000259" key="3">
    <source>
        <dbReference type="Pfam" id="PF00857"/>
    </source>
</evidence>
<organism evidence="4 5">
    <name type="scientific">Discina gigas</name>
    <dbReference type="NCBI Taxonomy" id="1032678"/>
    <lineage>
        <taxon>Eukaryota</taxon>
        <taxon>Fungi</taxon>
        <taxon>Dikarya</taxon>
        <taxon>Ascomycota</taxon>
        <taxon>Pezizomycotina</taxon>
        <taxon>Pezizomycetes</taxon>
        <taxon>Pezizales</taxon>
        <taxon>Discinaceae</taxon>
        <taxon>Discina</taxon>
    </lineage>
</organism>
<dbReference type="PANTHER" id="PTHR14119">
    <property type="entry name" value="HYDROLASE"/>
    <property type="match status" value="1"/>
</dbReference>
<feature type="domain" description="Isochorismatase-like" evidence="3">
    <location>
        <begin position="107"/>
        <end position="223"/>
    </location>
</feature>
<name>A0ABR3GMG7_9PEZI</name>
<keyword evidence="5" id="KW-1185">Reference proteome</keyword>
<dbReference type="EMBL" id="JBBBZM010000039">
    <property type="protein sequence ID" value="KAL0637119.1"/>
    <property type="molecule type" value="Genomic_DNA"/>
</dbReference>
<dbReference type="InterPro" id="IPR036380">
    <property type="entry name" value="Isochorismatase-like_sf"/>
</dbReference>
<keyword evidence="2" id="KW-0472">Membrane</keyword>
<dbReference type="SUPFAM" id="SSF52499">
    <property type="entry name" value="Isochorismatase-like hydrolases"/>
    <property type="match status" value="1"/>
</dbReference>
<gene>
    <name evidence="4" type="ORF">Q9L58_003942</name>
</gene>
<dbReference type="Pfam" id="PF00857">
    <property type="entry name" value="Isochorismatase"/>
    <property type="match status" value="1"/>
</dbReference>
<keyword evidence="2" id="KW-0812">Transmembrane</keyword>
<feature type="transmembrane region" description="Helical" evidence="2">
    <location>
        <begin position="81"/>
        <end position="106"/>
    </location>
</feature>
<dbReference type="PANTHER" id="PTHR14119:SF3">
    <property type="entry name" value="ISOCHORISMATASE DOMAIN-CONTAINING PROTEIN 2"/>
    <property type="match status" value="1"/>
</dbReference>